<dbReference type="EMBL" id="JAQQBS010001422">
    <property type="protein sequence ID" value="KAK0165652.1"/>
    <property type="molecule type" value="Genomic_DNA"/>
</dbReference>
<dbReference type="Proteomes" id="UP001168990">
    <property type="component" value="Unassembled WGS sequence"/>
</dbReference>
<feature type="region of interest" description="Disordered" evidence="1">
    <location>
        <begin position="74"/>
        <end position="93"/>
    </location>
</feature>
<sequence>MHHLKTMAKLMPEEVEQRLALKRERVKECRMKRKLEQKSDSVSKIPRTKTVDHESSQVEELNTMIQKDATVSKHPTPAENINKTPPEAVSQMPPMRDNVLMSNNSHYPHYHGSPFGFHDRPASFHEPMYQNNYQHQPLLYYQPPPSAPSFSHPSKAKTDHPHYTNFLTRHILWISSGLTDTIPINSIKPKDREEQKKGVFVIPRQSDKSEVENMIIDENGDIVDASKKAFSSNVLAKRGAARKLNIDIKKRKILNSINEESCTIFEIFAKVSCQLQGRFEKSIFNGDQGERGVFASEQLRTKNNVSSLSGEFSLSAASKQQMHQFDSSNIQSSKMNENGSDEDDEEDEPQHCQIDEYSATITNKVHYSQPHTFVIPDVILEQLQFQKRLLASMEYSYNLKIVSQLPQQLEKIHRDLFTPKNKKSSGIYILSARLHIIILNFECHNNWKNLVTEILVEIYGESLKYLSAKGSRGSTGIHRSVYSAVHQLICEKWGQMIPEKDFVKHINKICNNRKLTHAKQSIDIEYHKNQTPQFADNMPQQKILQQEDDHYSYRADDQQKLVRDSVRSHDTFEPYRYPQSSIGGFHGSSAHMRKCFNDADHESIGGAIRESLEINNQCYSDLGEHYAPI</sequence>
<reference evidence="2" key="1">
    <citation type="journal article" date="2023" name="bioRxiv">
        <title>Scaffold-level genome assemblies of two parasitoid biocontrol wasps reveal the parthenogenesis mechanism and an associated novel virus.</title>
        <authorList>
            <person name="Inwood S."/>
            <person name="Skelly J."/>
            <person name="Guhlin J."/>
            <person name="Harrop T."/>
            <person name="Goldson S."/>
            <person name="Dearden P."/>
        </authorList>
    </citation>
    <scope>NUCLEOTIDE SEQUENCE</scope>
    <source>
        <strain evidence="2">Irish</strain>
        <tissue evidence="2">Whole body</tissue>
    </source>
</reference>
<feature type="compositionally biased region" description="Acidic residues" evidence="1">
    <location>
        <begin position="339"/>
        <end position="348"/>
    </location>
</feature>
<comment type="caution">
    <text evidence="2">The sequence shown here is derived from an EMBL/GenBank/DDBJ whole genome shotgun (WGS) entry which is preliminary data.</text>
</comment>
<feature type="region of interest" description="Disordered" evidence="1">
    <location>
        <begin position="323"/>
        <end position="350"/>
    </location>
</feature>
<accession>A0AA39F9W4</accession>
<proteinExistence type="predicted"/>
<name>A0AA39F9W4_9HYME</name>
<evidence type="ECO:0000313" key="3">
    <source>
        <dbReference type="Proteomes" id="UP001168990"/>
    </source>
</evidence>
<evidence type="ECO:0000313" key="2">
    <source>
        <dbReference type="EMBL" id="KAK0165652.1"/>
    </source>
</evidence>
<evidence type="ECO:0000256" key="1">
    <source>
        <dbReference type="SAM" id="MobiDB-lite"/>
    </source>
</evidence>
<organism evidence="2 3">
    <name type="scientific">Microctonus aethiopoides</name>
    <dbReference type="NCBI Taxonomy" id="144406"/>
    <lineage>
        <taxon>Eukaryota</taxon>
        <taxon>Metazoa</taxon>
        <taxon>Ecdysozoa</taxon>
        <taxon>Arthropoda</taxon>
        <taxon>Hexapoda</taxon>
        <taxon>Insecta</taxon>
        <taxon>Pterygota</taxon>
        <taxon>Neoptera</taxon>
        <taxon>Endopterygota</taxon>
        <taxon>Hymenoptera</taxon>
        <taxon>Apocrita</taxon>
        <taxon>Ichneumonoidea</taxon>
        <taxon>Braconidae</taxon>
        <taxon>Euphorinae</taxon>
        <taxon>Microctonus</taxon>
    </lineage>
</organism>
<feature type="region of interest" description="Disordered" evidence="1">
    <location>
        <begin position="32"/>
        <end position="55"/>
    </location>
</feature>
<gene>
    <name evidence="2" type="ORF">PV328_004154</name>
</gene>
<feature type="compositionally biased region" description="Basic and acidic residues" evidence="1">
    <location>
        <begin position="32"/>
        <end position="41"/>
    </location>
</feature>
<protein>
    <submittedName>
        <fullName evidence="2">Uncharacterized protein</fullName>
    </submittedName>
</protein>
<feature type="compositionally biased region" description="Polar residues" evidence="1">
    <location>
        <begin position="323"/>
        <end position="338"/>
    </location>
</feature>
<dbReference type="AlphaFoldDB" id="A0AA39F9W4"/>
<reference evidence="2" key="2">
    <citation type="submission" date="2023-03" db="EMBL/GenBank/DDBJ databases">
        <authorList>
            <person name="Inwood S.N."/>
            <person name="Skelly J.G."/>
            <person name="Guhlin J."/>
            <person name="Harrop T.W.R."/>
            <person name="Goldson S.G."/>
            <person name="Dearden P.K."/>
        </authorList>
    </citation>
    <scope>NUCLEOTIDE SEQUENCE</scope>
    <source>
        <strain evidence="2">Irish</strain>
        <tissue evidence="2">Whole body</tissue>
    </source>
</reference>
<keyword evidence="3" id="KW-1185">Reference proteome</keyword>